<feature type="transmembrane region" description="Helical" evidence="1">
    <location>
        <begin position="120"/>
        <end position="139"/>
    </location>
</feature>
<comment type="caution">
    <text evidence="2">The sequence shown here is derived from an EMBL/GenBank/DDBJ whole genome shotgun (WGS) entry which is preliminary data.</text>
</comment>
<organism evidence="2 3">
    <name type="scientific">Marinigracilibium pacificum</name>
    <dbReference type="NCBI Taxonomy" id="2729599"/>
    <lineage>
        <taxon>Bacteria</taxon>
        <taxon>Pseudomonadati</taxon>
        <taxon>Bacteroidota</taxon>
        <taxon>Cytophagia</taxon>
        <taxon>Cytophagales</taxon>
        <taxon>Flammeovirgaceae</taxon>
        <taxon>Marinigracilibium</taxon>
    </lineage>
</organism>
<dbReference type="EMBL" id="JABBNU010000001">
    <property type="protein sequence ID" value="NMM47036.1"/>
    <property type="molecule type" value="Genomic_DNA"/>
</dbReference>
<keyword evidence="1" id="KW-0472">Membrane</keyword>
<accession>A0A848ITE0</accession>
<dbReference type="Proteomes" id="UP000559010">
    <property type="component" value="Unassembled WGS sequence"/>
</dbReference>
<evidence type="ECO:0000313" key="2">
    <source>
        <dbReference type="EMBL" id="NMM47036.1"/>
    </source>
</evidence>
<proteinExistence type="predicted"/>
<protein>
    <submittedName>
        <fullName evidence="2">Uncharacterized protein</fullName>
    </submittedName>
</protein>
<reference evidence="2 3" key="1">
    <citation type="submission" date="2020-04" db="EMBL/GenBank/DDBJ databases">
        <title>Flammeovirgaceae bacterium KN852 isolated from deep sea.</title>
        <authorList>
            <person name="Zhang D.-C."/>
        </authorList>
    </citation>
    <scope>NUCLEOTIDE SEQUENCE [LARGE SCALE GENOMIC DNA]</scope>
    <source>
        <strain evidence="2 3">KN852</strain>
    </source>
</reference>
<feature type="transmembrane region" description="Helical" evidence="1">
    <location>
        <begin position="95"/>
        <end position="114"/>
    </location>
</feature>
<keyword evidence="1" id="KW-1133">Transmembrane helix</keyword>
<sequence length="160" mass="18239">MAIFPAKNETIVSSHNAQNVISLLKRRTYNIELEETDESSVSYLFQGVIKKDSFRISKKTLKAENFNPLLIGNVENTSSGSIIFIKYRLMQSTKIFFAFWTSIAIILSLIFVFVKCNYLHAAFAFLLGLGNYLITLVNFNMHSEKARQSLTRVLNDQSID</sequence>
<name>A0A848ITE0_9BACT</name>
<dbReference type="AlphaFoldDB" id="A0A848ITE0"/>
<keyword evidence="3" id="KW-1185">Reference proteome</keyword>
<evidence type="ECO:0000313" key="3">
    <source>
        <dbReference type="Proteomes" id="UP000559010"/>
    </source>
</evidence>
<gene>
    <name evidence="2" type="ORF">HH304_01390</name>
</gene>
<keyword evidence="1" id="KW-0812">Transmembrane</keyword>
<evidence type="ECO:0000256" key="1">
    <source>
        <dbReference type="SAM" id="Phobius"/>
    </source>
</evidence>
<dbReference type="RefSeq" id="WP_169677651.1">
    <property type="nucleotide sequence ID" value="NZ_JABBNU010000001.1"/>
</dbReference>